<reference evidence="1 2" key="1">
    <citation type="submission" date="2020-01" db="EMBL/GenBank/DDBJ databases">
        <title>Whole genome sequence of Heliobacterium gestii DSM 11169.</title>
        <authorList>
            <person name="Kyndt J.A."/>
            <person name="Meyer T.E."/>
        </authorList>
    </citation>
    <scope>NUCLEOTIDE SEQUENCE [LARGE SCALE GENOMIC DNA]</scope>
    <source>
        <strain evidence="1 2">DSM 11169</strain>
    </source>
</reference>
<dbReference type="EMBL" id="WXEX01000002">
    <property type="protein sequence ID" value="MZP42041.1"/>
    <property type="molecule type" value="Genomic_DNA"/>
</dbReference>
<comment type="caution">
    <text evidence="1">The sequence shown here is derived from an EMBL/GenBank/DDBJ whole genome shotgun (WGS) entry which is preliminary data.</text>
</comment>
<dbReference type="RefSeq" id="WP_161260624.1">
    <property type="nucleotide sequence ID" value="NZ_JAFBDC010000002.1"/>
</dbReference>
<protein>
    <recommendedName>
        <fullName evidence="3">CRISPR-associated protein Csm6</fullName>
    </recommendedName>
</protein>
<sequence length="464" mass="54202">MRILLSCVGNRDPLNREDNSEGPLVTIFAETHPDVVFLFPTDRQPENREGTINHIDTVVAHLQSIAEVRGMHIETRIYPLSVEDPTDYHALLLEMRRVVALAQSEVHAENPEYIVNISSGTPQMQSCWLLLLNSGNLVAEPFQSIAPKYATQRTRVVDTTFLEEENIIQRVRELTRLFSYGFAAQELSRLTQFARYHERSRHASYLSILLEAYHAWDLLLYEEAQSKLDTCLVDVEKYPDLANYADLIRQQKRTLSILVNCQKRKQHQRSPEYGRDEMFTLLTDLYHSMMRRHEERRYGDALARFWRIYEEAIFYGLKAKGIDPVSFRNSPDKRRLQLIRQKLPNLRDDKLQLMDAERVLLAISVDFKQRLESVRIRRAGGNTLVLKDALDYLRVLRNESSVAHGLRFVNFEDSELATKSLLEVLAVFFHPRMQRESIQTEISEYSFGLLKMRTFLEEILTRLR</sequence>
<accession>A0A845L8X0</accession>
<gene>
    <name evidence="1" type="ORF">GTO89_03195</name>
</gene>
<name>A0A845L8X0_HELGE</name>
<dbReference type="OrthoDB" id="5243123at2"/>
<keyword evidence="2" id="KW-1185">Reference proteome</keyword>
<organism evidence="1 2">
    <name type="scientific">Heliomicrobium gestii</name>
    <name type="common">Heliobacterium gestii</name>
    <dbReference type="NCBI Taxonomy" id="2699"/>
    <lineage>
        <taxon>Bacteria</taxon>
        <taxon>Bacillati</taxon>
        <taxon>Bacillota</taxon>
        <taxon>Clostridia</taxon>
        <taxon>Eubacteriales</taxon>
        <taxon>Heliobacteriaceae</taxon>
        <taxon>Heliomicrobium</taxon>
    </lineage>
</organism>
<dbReference type="Proteomes" id="UP000471031">
    <property type="component" value="Unassembled WGS sequence"/>
</dbReference>
<proteinExistence type="predicted"/>
<dbReference type="AlphaFoldDB" id="A0A845L8X0"/>
<evidence type="ECO:0000313" key="2">
    <source>
        <dbReference type="Proteomes" id="UP000471031"/>
    </source>
</evidence>
<evidence type="ECO:0008006" key="3">
    <source>
        <dbReference type="Google" id="ProtNLM"/>
    </source>
</evidence>
<evidence type="ECO:0000313" key="1">
    <source>
        <dbReference type="EMBL" id="MZP42041.1"/>
    </source>
</evidence>
<dbReference type="Pfam" id="PF09670">
    <property type="entry name" value="Cas_Cas02710"/>
    <property type="match status" value="1"/>
</dbReference>